<evidence type="ECO:0000313" key="2">
    <source>
        <dbReference type="EMBL" id="GBL84005.1"/>
    </source>
</evidence>
<dbReference type="AlphaFoldDB" id="A0A4Y2AXT7"/>
<comment type="caution">
    <text evidence="2">The sequence shown here is derived from an EMBL/GenBank/DDBJ whole genome shotgun (WGS) entry which is preliminary data.</text>
</comment>
<name>A0A4Y2AXT7_ARAVE</name>
<keyword evidence="3" id="KW-1185">Reference proteome</keyword>
<dbReference type="EMBL" id="BGPR01000035">
    <property type="protein sequence ID" value="GBL84005.1"/>
    <property type="molecule type" value="Genomic_DNA"/>
</dbReference>
<reference evidence="2 3" key="1">
    <citation type="journal article" date="2019" name="Sci. Rep.">
        <title>Orb-weaving spider Araneus ventricosus genome elucidates the spidroin gene catalogue.</title>
        <authorList>
            <person name="Kono N."/>
            <person name="Nakamura H."/>
            <person name="Ohtoshi R."/>
            <person name="Moran D.A.P."/>
            <person name="Shinohara A."/>
            <person name="Yoshida Y."/>
            <person name="Fujiwara M."/>
            <person name="Mori M."/>
            <person name="Tomita M."/>
            <person name="Arakawa K."/>
        </authorList>
    </citation>
    <scope>NUCLEOTIDE SEQUENCE [LARGE SCALE GENOMIC DNA]</scope>
</reference>
<evidence type="ECO:0000313" key="3">
    <source>
        <dbReference type="Proteomes" id="UP000499080"/>
    </source>
</evidence>
<proteinExistence type="predicted"/>
<feature type="compositionally biased region" description="Polar residues" evidence="1">
    <location>
        <begin position="62"/>
        <end position="74"/>
    </location>
</feature>
<feature type="region of interest" description="Disordered" evidence="1">
    <location>
        <begin position="50"/>
        <end position="74"/>
    </location>
</feature>
<evidence type="ECO:0000256" key="1">
    <source>
        <dbReference type="SAM" id="MobiDB-lite"/>
    </source>
</evidence>
<sequence length="74" mass="8194">MGGNLAPKDLACTRPDYTAVLGRNGFRAWDSLAPMSTPYHQATTVPRLLGRRFNPPAPRSSPYHQSTTLPRDEI</sequence>
<dbReference type="Proteomes" id="UP000499080">
    <property type="component" value="Unassembled WGS sequence"/>
</dbReference>
<accession>A0A4Y2AXT7</accession>
<gene>
    <name evidence="2" type="ORF">AVEN_100871_1</name>
</gene>
<organism evidence="2 3">
    <name type="scientific">Araneus ventricosus</name>
    <name type="common">Orbweaver spider</name>
    <name type="synonym">Epeira ventricosa</name>
    <dbReference type="NCBI Taxonomy" id="182803"/>
    <lineage>
        <taxon>Eukaryota</taxon>
        <taxon>Metazoa</taxon>
        <taxon>Ecdysozoa</taxon>
        <taxon>Arthropoda</taxon>
        <taxon>Chelicerata</taxon>
        <taxon>Arachnida</taxon>
        <taxon>Araneae</taxon>
        <taxon>Araneomorphae</taxon>
        <taxon>Entelegynae</taxon>
        <taxon>Araneoidea</taxon>
        <taxon>Araneidae</taxon>
        <taxon>Araneus</taxon>
    </lineage>
</organism>
<protein>
    <submittedName>
        <fullName evidence="2">Uncharacterized protein</fullName>
    </submittedName>
</protein>